<name>A0A6A5U9Z9_9PLEO</name>
<evidence type="ECO:0000313" key="3">
    <source>
        <dbReference type="EMBL" id="KAF1961741.1"/>
    </source>
</evidence>
<keyword evidence="4" id="KW-1185">Reference proteome</keyword>
<accession>A0A6A5U9Z9</accession>
<reference evidence="3" key="1">
    <citation type="journal article" date="2020" name="Stud. Mycol.">
        <title>101 Dothideomycetes genomes: a test case for predicting lifestyles and emergence of pathogens.</title>
        <authorList>
            <person name="Haridas S."/>
            <person name="Albert R."/>
            <person name="Binder M."/>
            <person name="Bloem J."/>
            <person name="Labutti K."/>
            <person name="Salamov A."/>
            <person name="Andreopoulos B."/>
            <person name="Baker S."/>
            <person name="Barry K."/>
            <person name="Bills G."/>
            <person name="Bluhm B."/>
            <person name="Cannon C."/>
            <person name="Castanera R."/>
            <person name="Culley D."/>
            <person name="Daum C."/>
            <person name="Ezra D."/>
            <person name="Gonzalez J."/>
            <person name="Henrissat B."/>
            <person name="Kuo A."/>
            <person name="Liang C."/>
            <person name="Lipzen A."/>
            <person name="Lutzoni F."/>
            <person name="Magnuson J."/>
            <person name="Mondo S."/>
            <person name="Nolan M."/>
            <person name="Ohm R."/>
            <person name="Pangilinan J."/>
            <person name="Park H.-J."/>
            <person name="Ramirez L."/>
            <person name="Alfaro M."/>
            <person name="Sun H."/>
            <person name="Tritt A."/>
            <person name="Yoshinaga Y."/>
            <person name="Zwiers L.-H."/>
            <person name="Turgeon B."/>
            <person name="Goodwin S."/>
            <person name="Spatafora J."/>
            <person name="Crous P."/>
            <person name="Grigoriev I."/>
        </authorList>
    </citation>
    <scope>NUCLEOTIDE SEQUENCE</scope>
    <source>
        <strain evidence="3">CBS 675.92</strain>
    </source>
</reference>
<evidence type="ECO:0008006" key="5">
    <source>
        <dbReference type="Google" id="ProtNLM"/>
    </source>
</evidence>
<evidence type="ECO:0000256" key="2">
    <source>
        <dbReference type="SAM" id="Phobius"/>
    </source>
</evidence>
<organism evidence="3 4">
    <name type="scientific">Byssothecium circinans</name>
    <dbReference type="NCBI Taxonomy" id="147558"/>
    <lineage>
        <taxon>Eukaryota</taxon>
        <taxon>Fungi</taxon>
        <taxon>Dikarya</taxon>
        <taxon>Ascomycota</taxon>
        <taxon>Pezizomycotina</taxon>
        <taxon>Dothideomycetes</taxon>
        <taxon>Pleosporomycetidae</taxon>
        <taxon>Pleosporales</taxon>
        <taxon>Massarineae</taxon>
        <taxon>Massarinaceae</taxon>
        <taxon>Byssothecium</taxon>
    </lineage>
</organism>
<feature type="compositionally biased region" description="Low complexity" evidence="1">
    <location>
        <begin position="258"/>
        <end position="273"/>
    </location>
</feature>
<dbReference type="InterPro" id="IPR014756">
    <property type="entry name" value="Ig_E-set"/>
</dbReference>
<feature type="region of interest" description="Disordered" evidence="1">
    <location>
        <begin position="470"/>
        <end position="582"/>
    </location>
</feature>
<proteinExistence type="predicted"/>
<feature type="compositionally biased region" description="Basic and acidic residues" evidence="1">
    <location>
        <begin position="653"/>
        <end position="664"/>
    </location>
</feature>
<feature type="compositionally biased region" description="Polar residues" evidence="1">
    <location>
        <begin position="573"/>
        <end position="582"/>
    </location>
</feature>
<evidence type="ECO:0000313" key="4">
    <source>
        <dbReference type="Proteomes" id="UP000800035"/>
    </source>
</evidence>
<gene>
    <name evidence="3" type="ORF">CC80DRAFT_543105</name>
</gene>
<dbReference type="InterPro" id="IPR013783">
    <property type="entry name" value="Ig-like_fold"/>
</dbReference>
<feature type="transmembrane region" description="Helical" evidence="2">
    <location>
        <begin position="676"/>
        <end position="696"/>
    </location>
</feature>
<dbReference type="CDD" id="cd02859">
    <property type="entry name" value="E_set_AMPKbeta_like_N"/>
    <property type="match status" value="1"/>
</dbReference>
<dbReference type="EMBL" id="ML976980">
    <property type="protein sequence ID" value="KAF1961741.1"/>
    <property type="molecule type" value="Genomic_DNA"/>
</dbReference>
<feature type="compositionally biased region" description="Acidic residues" evidence="1">
    <location>
        <begin position="560"/>
        <end position="570"/>
    </location>
</feature>
<feature type="region of interest" description="Disordered" evidence="1">
    <location>
        <begin position="173"/>
        <end position="454"/>
    </location>
</feature>
<sequence>MARATITFASSNVQGRPVYVVTDMTSPPWEAVELHDSGERTESGEIVYAHEFQGDFAEGDHPYKIRIGDNEWIVDPTQRTMSDSGGNVNNVVRAETDASTSTSPLADTGYLFPHEQAAQGHSEQSLLLTPSSSALASSSSSVSSPSLPGPSSSLTVSSSSLFPASLHAGRQSGRLHSYHADSEPSELPFIEEESESNASSSTAVDHETPAPDTIPINDNNDEVNEDKSSSSSSSGESDDEYHDDWDGDDDDRPGGGHVAAAGSSSARMSSDDSQNTSSNEAPLMPHETTPSDETQDAEVDDTMLLSHESAAPTDSANAGELANAPSFSFEAGPSSTDETSSERAESGGEPAESQPDSSLEEERASSDEDESESDRPSQSTYDDELDRPPALSHEPGAGSEDSFPSEPGTARVFLYEASSPERDVESEDSALIYAFSPQRRNMAGAEEAEDELERGFSLSHEQTFPAEFASEYPGSVAEGKRPVNIDGDGEGSLPNPHSPIFRRASSGIFRKPDRNSLPHGMARTDDEDPEIKAGGLEMFPTNRDKIFMQIKSTSSKLAEDITEGASEDDMNSPGRSNGSQACSSVELLPIRSHTSLAAIEESAAQEEEEAIDAEPPLPGHDGARDEAGGLANAHNGTSNGDIAVENGEGAPDEGARGEADSADAHGARAGFAGKTFLLGGFFAVVVGLAGVWWAALA</sequence>
<protein>
    <recommendedName>
        <fullName evidence="5">AMP-activated protein kinase glycogen-binding domain-containing protein</fullName>
    </recommendedName>
</protein>
<feature type="compositionally biased region" description="Low complexity" evidence="1">
    <location>
        <begin position="125"/>
        <end position="158"/>
    </location>
</feature>
<evidence type="ECO:0000256" key="1">
    <source>
        <dbReference type="SAM" id="MobiDB-lite"/>
    </source>
</evidence>
<dbReference type="SUPFAM" id="SSF81296">
    <property type="entry name" value="E set domains"/>
    <property type="match status" value="1"/>
</dbReference>
<dbReference type="OrthoDB" id="5350410at2759"/>
<keyword evidence="2" id="KW-0472">Membrane</keyword>
<feature type="region of interest" description="Disordered" evidence="1">
    <location>
        <begin position="117"/>
        <end position="158"/>
    </location>
</feature>
<dbReference type="Proteomes" id="UP000800035">
    <property type="component" value="Unassembled WGS sequence"/>
</dbReference>
<dbReference type="AlphaFoldDB" id="A0A6A5U9Z9"/>
<dbReference type="Gene3D" id="2.60.40.10">
    <property type="entry name" value="Immunoglobulins"/>
    <property type="match status" value="1"/>
</dbReference>
<keyword evidence="2" id="KW-1133">Transmembrane helix</keyword>
<feature type="compositionally biased region" description="Acidic residues" evidence="1">
    <location>
        <begin position="236"/>
        <end position="251"/>
    </location>
</feature>
<feature type="region of interest" description="Disordered" evidence="1">
    <location>
        <begin position="601"/>
        <end position="664"/>
    </location>
</feature>
<keyword evidence="2" id="KW-0812">Transmembrane</keyword>
<feature type="compositionally biased region" description="Acidic residues" evidence="1">
    <location>
        <begin position="603"/>
        <end position="612"/>
    </location>
</feature>